<proteinExistence type="predicted"/>
<sequence length="358" mass="40595">MSSLAKGEAVWDGAKSEWFRLKAFVVGASADQPGSSKINKMTGVQGYRGCRFCMIRACYKEQPSGSSRKSTPYFPLRTPRPLRAAAVNQLRPHRYHPYRLPLRTHDMYCDHVSTLAHLDLRGTATARRLKSTELGIQSLTPLAFSPAFVHPWFFPLDAFHLFSYNTFEAIWDVLDERVSAEDPDVFTSSEKRNFGRLVETASVDLPGDFGKVPRDPHKKANSQYRMVEWISVFHYYLGPYLHSLGSDRDFLTMLLYLLDGIATTMQEPGLRQTDVGTVRQSMAHFCHAWERLYIGDDASLLSRARMSLHLLLHVAESTIQVGNMRSSSQGACERLIGSVKSDLRSRKARYANLVRRTL</sequence>
<dbReference type="AlphaFoldDB" id="A0AAN6JLV0"/>
<dbReference type="Proteomes" id="UP001176521">
    <property type="component" value="Unassembled WGS sequence"/>
</dbReference>
<reference evidence="1" key="1">
    <citation type="journal article" date="2023" name="PhytoFront">
        <title>Draft Genome Resources of Seven Strains of Tilletia horrida, Causal Agent of Kernel Smut of Rice.</title>
        <authorList>
            <person name="Khanal S."/>
            <person name="Antony Babu S."/>
            <person name="Zhou X.G."/>
        </authorList>
    </citation>
    <scope>NUCLEOTIDE SEQUENCE</scope>
    <source>
        <strain evidence="1">TX3</strain>
    </source>
</reference>
<feature type="non-terminal residue" evidence="1">
    <location>
        <position position="358"/>
    </location>
</feature>
<comment type="caution">
    <text evidence="1">The sequence shown here is derived from an EMBL/GenBank/DDBJ whole genome shotgun (WGS) entry which is preliminary data.</text>
</comment>
<evidence type="ECO:0000313" key="1">
    <source>
        <dbReference type="EMBL" id="KAK0517784.1"/>
    </source>
</evidence>
<evidence type="ECO:0000313" key="2">
    <source>
        <dbReference type="Proteomes" id="UP001176521"/>
    </source>
</evidence>
<organism evidence="1 2">
    <name type="scientific">Tilletia horrida</name>
    <dbReference type="NCBI Taxonomy" id="155126"/>
    <lineage>
        <taxon>Eukaryota</taxon>
        <taxon>Fungi</taxon>
        <taxon>Dikarya</taxon>
        <taxon>Basidiomycota</taxon>
        <taxon>Ustilaginomycotina</taxon>
        <taxon>Exobasidiomycetes</taxon>
        <taxon>Tilletiales</taxon>
        <taxon>Tilletiaceae</taxon>
        <taxon>Tilletia</taxon>
    </lineage>
</organism>
<protein>
    <submittedName>
        <fullName evidence="1">Uncharacterized protein</fullName>
    </submittedName>
</protein>
<name>A0AAN6JLV0_9BASI</name>
<gene>
    <name evidence="1" type="ORF">OC842_008000</name>
</gene>
<accession>A0AAN6JLV0</accession>
<dbReference type="EMBL" id="JAPDMQ010001618">
    <property type="protein sequence ID" value="KAK0517784.1"/>
    <property type="molecule type" value="Genomic_DNA"/>
</dbReference>
<keyword evidence="2" id="KW-1185">Reference proteome</keyword>